<evidence type="ECO:0000256" key="1">
    <source>
        <dbReference type="SAM" id="MobiDB-lite"/>
    </source>
</evidence>
<feature type="compositionally biased region" description="Basic and acidic residues" evidence="1">
    <location>
        <begin position="14"/>
        <end position="26"/>
    </location>
</feature>
<organism evidence="3 4">
    <name type="scientific">Cystoisospora suis</name>
    <dbReference type="NCBI Taxonomy" id="483139"/>
    <lineage>
        <taxon>Eukaryota</taxon>
        <taxon>Sar</taxon>
        <taxon>Alveolata</taxon>
        <taxon>Apicomplexa</taxon>
        <taxon>Conoidasida</taxon>
        <taxon>Coccidia</taxon>
        <taxon>Eucoccidiorida</taxon>
        <taxon>Eimeriorina</taxon>
        <taxon>Sarcocystidae</taxon>
        <taxon>Cystoisospora</taxon>
    </lineage>
</organism>
<proteinExistence type="predicted"/>
<keyword evidence="4" id="KW-1185">Reference proteome</keyword>
<sequence length="104" mass="11419">MEVANEGGGIVGGADKHQGQYGKGEKTASSVMSPIVWLSILRVLQSVFSIAYGVIFVWDPRREKLAVEQTIGAPLKTRNHTFELHTHHSIGDTTERAVFSPLPY</sequence>
<gene>
    <name evidence="3" type="ORF">CSUI_008100</name>
</gene>
<dbReference type="AlphaFoldDB" id="A0A2C6KNM5"/>
<dbReference type="GeneID" id="94431450"/>
<dbReference type="Proteomes" id="UP000221165">
    <property type="component" value="Unassembled WGS sequence"/>
</dbReference>
<name>A0A2C6KNM5_9APIC</name>
<keyword evidence="2" id="KW-0472">Membrane</keyword>
<comment type="caution">
    <text evidence="3">The sequence shown here is derived from an EMBL/GenBank/DDBJ whole genome shotgun (WGS) entry which is preliminary data.</text>
</comment>
<keyword evidence="2" id="KW-0812">Transmembrane</keyword>
<evidence type="ECO:0000313" key="4">
    <source>
        <dbReference type="Proteomes" id="UP000221165"/>
    </source>
</evidence>
<evidence type="ECO:0008006" key="5">
    <source>
        <dbReference type="Google" id="ProtNLM"/>
    </source>
</evidence>
<feature type="transmembrane region" description="Helical" evidence="2">
    <location>
        <begin position="35"/>
        <end position="58"/>
    </location>
</feature>
<dbReference type="VEuPathDB" id="ToxoDB:CSUI_008100"/>
<dbReference type="RefSeq" id="XP_067919784.1">
    <property type="nucleotide sequence ID" value="XM_068068239.1"/>
</dbReference>
<feature type="compositionally biased region" description="Gly residues" evidence="1">
    <location>
        <begin position="1"/>
        <end position="12"/>
    </location>
</feature>
<reference evidence="3 4" key="1">
    <citation type="journal article" date="2017" name="Int. J. Parasitol.">
        <title>The genome of the protozoan parasite Cystoisospora suis and a reverse vaccinology approach to identify vaccine candidates.</title>
        <authorList>
            <person name="Palmieri N."/>
            <person name="Shrestha A."/>
            <person name="Ruttkowski B."/>
            <person name="Beck T."/>
            <person name="Vogl C."/>
            <person name="Tomley F."/>
            <person name="Blake D.P."/>
            <person name="Joachim A."/>
        </authorList>
    </citation>
    <scope>NUCLEOTIDE SEQUENCE [LARGE SCALE GENOMIC DNA]</scope>
    <source>
        <strain evidence="3 4">Wien I</strain>
    </source>
</reference>
<evidence type="ECO:0000256" key="2">
    <source>
        <dbReference type="SAM" id="Phobius"/>
    </source>
</evidence>
<accession>A0A2C6KNM5</accession>
<feature type="region of interest" description="Disordered" evidence="1">
    <location>
        <begin position="1"/>
        <end position="28"/>
    </location>
</feature>
<keyword evidence="2" id="KW-1133">Transmembrane helix</keyword>
<dbReference type="EMBL" id="MIGC01004438">
    <property type="protein sequence ID" value="PHJ18074.1"/>
    <property type="molecule type" value="Genomic_DNA"/>
</dbReference>
<evidence type="ECO:0000313" key="3">
    <source>
        <dbReference type="EMBL" id="PHJ18074.1"/>
    </source>
</evidence>
<protein>
    <recommendedName>
        <fullName evidence="5">Transmembrane protein</fullName>
    </recommendedName>
</protein>